<dbReference type="PANTHER" id="PTHR23530">
    <property type="entry name" value="TRANSPORT PROTEIN-RELATED"/>
    <property type="match status" value="1"/>
</dbReference>
<dbReference type="Proteomes" id="UP000245488">
    <property type="component" value="Chromosome"/>
</dbReference>
<keyword evidence="2" id="KW-0472">Membrane</keyword>
<evidence type="ECO:0000256" key="1">
    <source>
        <dbReference type="ARBA" id="ARBA00004651"/>
    </source>
</evidence>
<evidence type="ECO:0000256" key="2">
    <source>
        <dbReference type="SAM" id="Phobius"/>
    </source>
</evidence>
<accession>A0A317G4E2</accession>
<dbReference type="Pfam" id="PF07690">
    <property type="entry name" value="MFS_1"/>
    <property type="match status" value="1"/>
</dbReference>
<dbReference type="AlphaFoldDB" id="A0A317G4E2"/>
<feature type="transmembrane region" description="Helical" evidence="2">
    <location>
        <begin position="358"/>
        <end position="380"/>
    </location>
</feature>
<dbReference type="SUPFAM" id="SSF103473">
    <property type="entry name" value="MFS general substrate transporter"/>
    <property type="match status" value="1"/>
</dbReference>
<organism evidence="3 4">
    <name type="scientific">Butyrivibrio fibrisolvens</name>
    <dbReference type="NCBI Taxonomy" id="831"/>
    <lineage>
        <taxon>Bacteria</taxon>
        <taxon>Bacillati</taxon>
        <taxon>Bacillota</taxon>
        <taxon>Clostridia</taxon>
        <taxon>Lachnospirales</taxon>
        <taxon>Lachnospiraceae</taxon>
        <taxon>Butyrivibrio</taxon>
    </lineage>
</organism>
<dbReference type="GO" id="GO:0022857">
    <property type="term" value="F:transmembrane transporter activity"/>
    <property type="evidence" value="ECO:0007669"/>
    <property type="project" value="InterPro"/>
</dbReference>
<name>A0A317G4E2_BUTFI</name>
<protein>
    <recommendedName>
        <fullName evidence="5">Major Facilitator Superfamily protein</fullName>
    </recommendedName>
</protein>
<feature type="transmembrane region" description="Helical" evidence="2">
    <location>
        <begin position="201"/>
        <end position="227"/>
    </location>
</feature>
<dbReference type="PANTHER" id="PTHR23530:SF1">
    <property type="entry name" value="PERMEASE, MAJOR FACILITATOR SUPERFAMILY-RELATED"/>
    <property type="match status" value="1"/>
</dbReference>
<dbReference type="GO" id="GO:0005886">
    <property type="term" value="C:plasma membrane"/>
    <property type="evidence" value="ECO:0007669"/>
    <property type="project" value="UniProtKB-SubCell"/>
</dbReference>
<dbReference type="EMBL" id="NXNG01000001">
    <property type="protein sequence ID" value="PWT28001.1"/>
    <property type="molecule type" value="Genomic_DNA"/>
</dbReference>
<feature type="transmembrane region" description="Helical" evidence="2">
    <location>
        <begin position="239"/>
        <end position="254"/>
    </location>
</feature>
<feature type="transmembrane region" description="Helical" evidence="2">
    <location>
        <begin position="41"/>
        <end position="58"/>
    </location>
</feature>
<sequence>MKNKLHIDNLEIMAFMDGLVFFSPVSLLIRTKAGLSLEQFFVLQAFLSIMIFVFEIPTGKITDRVGYKKTLVLSQGMWLLARILLMLSFFSGNFAVFMIEAVVEGIAISFSSGTLSAYLYQQYESDEYVVKNARIGNCGTAGFIVSAITYAGLYHFFGLEGLLVATVISSALGLVASFGIEKEKHLKEKEVTEKKVKKLAFNLENTMIVVILACVSITFILINFFYVDKLENLGISEEWMSAIILGYSLIQMISEKLLKMISEKKYLLTFMLGFLTVGMMMIVFGMSDHVLIVIPIMLLLPLAVIVPEYIFDEIENKIIDANGLENYRAEVLSIYNMGVNLVEIIFLFASAYVSRAGISPSFILTGCTMGVIGVAGFVMFSKKINQ</sequence>
<dbReference type="InterPro" id="IPR053160">
    <property type="entry name" value="MFS_DHA3_Transporter"/>
</dbReference>
<reference evidence="3 4" key="1">
    <citation type="submission" date="2017-09" db="EMBL/GenBank/DDBJ databases">
        <title>High-quality draft genome sequence of Butyrivibrio fibrisolvens INBov1, isolated from cow rumen.</title>
        <authorList>
            <person name="Rodriguez Hernaez J."/>
            <person name="Rivarola M."/>
            <person name="Paniego N."/>
            <person name="Cravero S."/>
            <person name="Ceron Cucchi M."/>
            <person name="Martinez M.C."/>
        </authorList>
    </citation>
    <scope>NUCLEOTIDE SEQUENCE [LARGE SCALE GENOMIC DNA]</scope>
    <source>
        <strain evidence="3 4">INBov1</strain>
    </source>
</reference>
<comment type="caution">
    <text evidence="3">The sequence shown here is derived from an EMBL/GenBank/DDBJ whole genome shotgun (WGS) entry which is preliminary data.</text>
</comment>
<gene>
    <name evidence="3" type="ORF">CPT75_13245</name>
</gene>
<dbReference type="Gene3D" id="1.20.1250.20">
    <property type="entry name" value="MFS general substrate transporter like domains"/>
    <property type="match status" value="1"/>
</dbReference>
<dbReference type="RefSeq" id="WP_110073301.1">
    <property type="nucleotide sequence ID" value="NZ_CM009896.1"/>
</dbReference>
<comment type="subcellular location">
    <subcellularLocation>
        <location evidence="1">Cell membrane</location>
        <topology evidence="1">Multi-pass membrane protein</topology>
    </subcellularLocation>
</comment>
<feature type="transmembrane region" description="Helical" evidence="2">
    <location>
        <begin position="332"/>
        <end position="352"/>
    </location>
</feature>
<feature type="transmembrane region" description="Helical" evidence="2">
    <location>
        <begin position="266"/>
        <end position="284"/>
    </location>
</feature>
<dbReference type="InterPro" id="IPR036259">
    <property type="entry name" value="MFS_trans_sf"/>
</dbReference>
<keyword evidence="2" id="KW-0812">Transmembrane</keyword>
<feature type="transmembrane region" description="Helical" evidence="2">
    <location>
        <begin position="12"/>
        <end position="29"/>
    </location>
</feature>
<feature type="transmembrane region" description="Helical" evidence="2">
    <location>
        <begin position="135"/>
        <end position="156"/>
    </location>
</feature>
<dbReference type="InterPro" id="IPR011701">
    <property type="entry name" value="MFS"/>
</dbReference>
<feature type="transmembrane region" description="Helical" evidence="2">
    <location>
        <begin position="162"/>
        <end position="180"/>
    </location>
</feature>
<evidence type="ECO:0000313" key="4">
    <source>
        <dbReference type="Proteomes" id="UP000245488"/>
    </source>
</evidence>
<evidence type="ECO:0008006" key="5">
    <source>
        <dbReference type="Google" id="ProtNLM"/>
    </source>
</evidence>
<evidence type="ECO:0000313" key="3">
    <source>
        <dbReference type="EMBL" id="PWT28001.1"/>
    </source>
</evidence>
<keyword evidence="4" id="KW-1185">Reference proteome</keyword>
<proteinExistence type="predicted"/>
<feature type="transmembrane region" description="Helical" evidence="2">
    <location>
        <begin position="290"/>
        <end position="311"/>
    </location>
</feature>
<keyword evidence="2" id="KW-1133">Transmembrane helix</keyword>
<feature type="transmembrane region" description="Helical" evidence="2">
    <location>
        <begin position="79"/>
        <end position="99"/>
    </location>
</feature>